<evidence type="ECO:0008006" key="3">
    <source>
        <dbReference type="Google" id="ProtNLM"/>
    </source>
</evidence>
<name>A0A2G5P8W3_9MYCO</name>
<keyword evidence="2" id="KW-1185">Reference proteome</keyword>
<dbReference type="OrthoDB" id="4731035at2"/>
<dbReference type="Proteomes" id="UP000230551">
    <property type="component" value="Unassembled WGS sequence"/>
</dbReference>
<reference evidence="1 2" key="1">
    <citation type="journal article" date="2017" name="Infect. Genet. Evol.">
        <title>The new phylogeny of the genus Mycobacterium: The old and the news.</title>
        <authorList>
            <person name="Tortoli E."/>
            <person name="Fedrizzi T."/>
            <person name="Meehan C.J."/>
            <person name="Trovato A."/>
            <person name="Grottola A."/>
            <person name="Giacobazzi E."/>
            <person name="Serpini G.F."/>
            <person name="Tagliazucchi S."/>
            <person name="Fabio A."/>
            <person name="Bettua C."/>
            <person name="Bertorelli R."/>
            <person name="Frascaro F."/>
            <person name="De Sanctis V."/>
            <person name="Pecorari M."/>
            <person name="Jousson O."/>
            <person name="Segata N."/>
            <person name="Cirillo D.M."/>
        </authorList>
    </citation>
    <scope>NUCLEOTIDE SEQUENCE [LARGE SCALE GENOMIC DNA]</scope>
    <source>
        <strain evidence="1 2">CIP1034565</strain>
    </source>
</reference>
<dbReference type="AlphaFoldDB" id="A0A2G5P8W3"/>
<gene>
    <name evidence="1" type="ORF">CQY22_011805</name>
</gene>
<proteinExistence type="predicted"/>
<protein>
    <recommendedName>
        <fullName evidence="3">DUF4242 domain-containing protein</fullName>
    </recommendedName>
</protein>
<comment type="caution">
    <text evidence="1">The sequence shown here is derived from an EMBL/GenBank/DDBJ whole genome shotgun (WGS) entry which is preliminary data.</text>
</comment>
<accession>A0A2G5P8W3</accession>
<sequence length="92" mass="9702">MTATSYFLVEWYGPELLDRPLDEAVAILDGAASRGTDPVRLMMAVSAPADEVIYGVFAAESGAAVRRVCLSAGCPPDRMVNDIDARVVGAPC</sequence>
<evidence type="ECO:0000313" key="1">
    <source>
        <dbReference type="EMBL" id="PIB74799.1"/>
    </source>
</evidence>
<organism evidence="1 2">
    <name type="scientific">Mycolicibacterium brumae</name>
    <dbReference type="NCBI Taxonomy" id="85968"/>
    <lineage>
        <taxon>Bacteria</taxon>
        <taxon>Bacillati</taxon>
        <taxon>Actinomycetota</taxon>
        <taxon>Actinomycetes</taxon>
        <taxon>Mycobacteriales</taxon>
        <taxon>Mycobacteriaceae</taxon>
        <taxon>Mycolicibacterium</taxon>
    </lineage>
</organism>
<evidence type="ECO:0000313" key="2">
    <source>
        <dbReference type="Proteomes" id="UP000230551"/>
    </source>
</evidence>
<dbReference type="STRING" id="85968.GCA_900073015_02013"/>
<dbReference type="EMBL" id="PDCN02000014">
    <property type="protein sequence ID" value="PIB74799.1"/>
    <property type="molecule type" value="Genomic_DNA"/>
</dbReference>